<feature type="chain" id="PRO_5041386862" evidence="2">
    <location>
        <begin position="17"/>
        <end position="273"/>
    </location>
</feature>
<dbReference type="AlphaFoldDB" id="A0AA35R8U0"/>
<comment type="caution">
    <text evidence="5">The sequence shown here is derived from an EMBL/GenBank/DDBJ whole genome shotgun (WGS) entry which is preliminary data.</text>
</comment>
<sequence length="273" mass="30767">MNQCWWFLSLLVFVRAVSHLEQQWHSWKERHGKLYMDIEEEHQRRNIWLDNLDKIEKFNNGATGNFSLAINQFADLVKNQGSHCKQSSWAFSAVAAIEGQYYRETGQLVTLSEQQLIDCTTGFGNAGCHGGRMINSFKYAIKNGGLCQESDYDYLGYKWHCMSEYCSSVAHCVDYTRVKIGSEVALLDAIYRAGPVSVGVDATNYHFQFYSDGVYAESGCNSHSLNHGMLLVGYGVTWGTSWGDRGYMKIARNMNNMCGVATAASYPTVKQSD</sequence>
<feature type="domain" description="Peptidase C1A papain C-terminal" evidence="3">
    <location>
        <begin position="62"/>
        <end position="268"/>
    </location>
</feature>
<dbReference type="InterPro" id="IPR013128">
    <property type="entry name" value="Peptidase_C1A"/>
</dbReference>
<keyword evidence="2" id="KW-0732">Signal</keyword>
<evidence type="ECO:0000313" key="5">
    <source>
        <dbReference type="EMBL" id="CAI8006920.1"/>
    </source>
</evidence>
<dbReference type="SMART" id="SM00848">
    <property type="entry name" value="Inhibitor_I29"/>
    <property type="match status" value="1"/>
</dbReference>
<feature type="domain" description="Cathepsin propeptide inhibitor" evidence="4">
    <location>
        <begin position="24"/>
        <end position="81"/>
    </location>
</feature>
<evidence type="ECO:0000313" key="6">
    <source>
        <dbReference type="Proteomes" id="UP001174909"/>
    </source>
</evidence>
<protein>
    <submittedName>
        <fullName evidence="5">Cathepsin L2</fullName>
    </submittedName>
</protein>
<name>A0AA35R8U0_GEOBA</name>
<evidence type="ECO:0000259" key="3">
    <source>
        <dbReference type="SMART" id="SM00645"/>
    </source>
</evidence>
<proteinExistence type="inferred from homology"/>
<accession>A0AA35R8U0</accession>
<gene>
    <name evidence="5" type="ORF">GBAR_LOCUS4965</name>
</gene>
<dbReference type="EMBL" id="CASHTH010000735">
    <property type="protein sequence ID" value="CAI8006920.1"/>
    <property type="molecule type" value="Genomic_DNA"/>
</dbReference>
<dbReference type="InterPro" id="IPR025660">
    <property type="entry name" value="Pept_his_AS"/>
</dbReference>
<organism evidence="5 6">
    <name type="scientific">Geodia barretti</name>
    <name type="common">Barrett's horny sponge</name>
    <dbReference type="NCBI Taxonomy" id="519541"/>
    <lineage>
        <taxon>Eukaryota</taxon>
        <taxon>Metazoa</taxon>
        <taxon>Porifera</taxon>
        <taxon>Demospongiae</taxon>
        <taxon>Heteroscleromorpha</taxon>
        <taxon>Tetractinellida</taxon>
        <taxon>Astrophorina</taxon>
        <taxon>Geodiidae</taxon>
        <taxon>Geodia</taxon>
    </lineage>
</organism>
<feature type="signal peptide" evidence="2">
    <location>
        <begin position="1"/>
        <end position="16"/>
    </location>
</feature>
<dbReference type="Pfam" id="PF00112">
    <property type="entry name" value="Peptidase_C1"/>
    <property type="match status" value="1"/>
</dbReference>
<dbReference type="Proteomes" id="UP001174909">
    <property type="component" value="Unassembled WGS sequence"/>
</dbReference>
<dbReference type="GO" id="GO:0008234">
    <property type="term" value="F:cysteine-type peptidase activity"/>
    <property type="evidence" value="ECO:0007669"/>
    <property type="project" value="InterPro"/>
</dbReference>
<reference evidence="5" key="1">
    <citation type="submission" date="2023-03" db="EMBL/GenBank/DDBJ databases">
        <authorList>
            <person name="Steffen K."/>
            <person name="Cardenas P."/>
        </authorList>
    </citation>
    <scope>NUCLEOTIDE SEQUENCE</scope>
</reference>
<dbReference type="CDD" id="cd02248">
    <property type="entry name" value="Peptidase_C1A"/>
    <property type="match status" value="1"/>
</dbReference>
<evidence type="ECO:0000256" key="1">
    <source>
        <dbReference type="ARBA" id="ARBA00008455"/>
    </source>
</evidence>
<dbReference type="InterPro" id="IPR039417">
    <property type="entry name" value="Peptidase_C1A_papain-like"/>
</dbReference>
<dbReference type="InterPro" id="IPR038765">
    <property type="entry name" value="Papain-like_cys_pep_sf"/>
</dbReference>
<dbReference type="GO" id="GO:0006508">
    <property type="term" value="P:proteolysis"/>
    <property type="evidence" value="ECO:0007669"/>
    <property type="project" value="InterPro"/>
</dbReference>
<dbReference type="SMART" id="SM00645">
    <property type="entry name" value="Pept_C1"/>
    <property type="match status" value="1"/>
</dbReference>
<dbReference type="Gene3D" id="3.90.70.10">
    <property type="entry name" value="Cysteine proteinases"/>
    <property type="match status" value="1"/>
</dbReference>
<dbReference type="InterPro" id="IPR000668">
    <property type="entry name" value="Peptidase_C1A_C"/>
</dbReference>
<dbReference type="PROSITE" id="PS00639">
    <property type="entry name" value="THIOL_PROTEASE_HIS"/>
    <property type="match status" value="1"/>
</dbReference>
<keyword evidence="6" id="KW-1185">Reference proteome</keyword>
<dbReference type="SUPFAM" id="SSF54001">
    <property type="entry name" value="Cysteine proteinases"/>
    <property type="match status" value="1"/>
</dbReference>
<evidence type="ECO:0000256" key="2">
    <source>
        <dbReference type="SAM" id="SignalP"/>
    </source>
</evidence>
<evidence type="ECO:0000259" key="4">
    <source>
        <dbReference type="SMART" id="SM00848"/>
    </source>
</evidence>
<comment type="similarity">
    <text evidence="1">Belongs to the peptidase C1 family.</text>
</comment>
<dbReference type="PANTHER" id="PTHR12411">
    <property type="entry name" value="CYSTEINE PROTEASE FAMILY C1-RELATED"/>
    <property type="match status" value="1"/>
</dbReference>
<dbReference type="InterPro" id="IPR013201">
    <property type="entry name" value="Prot_inhib_I29"/>
</dbReference>